<evidence type="ECO:0000313" key="3">
    <source>
        <dbReference type="Proteomes" id="UP001149140"/>
    </source>
</evidence>
<dbReference type="PANTHER" id="PTHR46438">
    <property type="entry name" value="ALPHA/BETA-HYDROLASES SUPERFAMILY PROTEIN"/>
    <property type="match status" value="1"/>
</dbReference>
<dbReference type="PRINTS" id="PR00412">
    <property type="entry name" value="EPOXHYDRLASE"/>
</dbReference>
<evidence type="ECO:0000313" key="2">
    <source>
        <dbReference type="EMBL" id="MDA0164203.1"/>
    </source>
</evidence>
<dbReference type="Pfam" id="PF00561">
    <property type="entry name" value="Abhydrolase_1"/>
    <property type="match status" value="1"/>
</dbReference>
<dbReference type="SUPFAM" id="SSF53474">
    <property type="entry name" value="alpha/beta-Hydrolases"/>
    <property type="match status" value="1"/>
</dbReference>
<dbReference type="EMBL" id="JAPDOD010000031">
    <property type="protein sequence ID" value="MDA0164203.1"/>
    <property type="molecule type" value="Genomic_DNA"/>
</dbReference>
<dbReference type="PRINTS" id="PR00111">
    <property type="entry name" value="ABHYDROLASE"/>
</dbReference>
<keyword evidence="2" id="KW-0378">Hydrolase</keyword>
<comment type="caution">
    <text evidence="2">The sequence shown here is derived from an EMBL/GenBank/DDBJ whole genome shotgun (WGS) entry which is preliminary data.</text>
</comment>
<accession>A0A9X3S890</accession>
<dbReference type="AlphaFoldDB" id="A0A9X3S890"/>
<gene>
    <name evidence="2" type="ORF">OM076_28285</name>
</gene>
<proteinExistence type="predicted"/>
<dbReference type="InterPro" id="IPR000073">
    <property type="entry name" value="AB_hydrolase_1"/>
</dbReference>
<dbReference type="Gene3D" id="3.40.50.1820">
    <property type="entry name" value="alpha/beta hydrolase"/>
    <property type="match status" value="1"/>
</dbReference>
<sequence>MLVHGLATTRVIWRRVLPLLERSRRVVAIDVPGFGESPAAGEGFDLEVVADDIANGLEEIGVKAPFELAGHSLGGALAIVLADRHPGAVRSLVLVAPAGLRRVPNAAAQLIGGAAERALPLRRRGAALADTPWGRRLLMSPGTKDPASIPPAEVRAMLKASQGATRTGAALTAVAQVDLRPRLASLKVPVGVLWGEHDRIIPPSGIETILHARGADTPVRTIDGAGHIPMMERPEQFSLALEEILTALSRHRNIAATRSP</sequence>
<reference evidence="2" key="1">
    <citation type="submission" date="2022-10" db="EMBL/GenBank/DDBJ databases">
        <title>The WGS of Solirubrobacter ginsenosidimutans DSM 21036.</title>
        <authorList>
            <person name="Jiang Z."/>
        </authorList>
    </citation>
    <scope>NUCLEOTIDE SEQUENCE</scope>
    <source>
        <strain evidence="2">DSM 21036</strain>
    </source>
</reference>
<dbReference type="InterPro" id="IPR029058">
    <property type="entry name" value="AB_hydrolase_fold"/>
</dbReference>
<evidence type="ECO:0000259" key="1">
    <source>
        <dbReference type="Pfam" id="PF00561"/>
    </source>
</evidence>
<dbReference type="PANTHER" id="PTHR46438:SF11">
    <property type="entry name" value="LIPASE-RELATED"/>
    <property type="match status" value="1"/>
</dbReference>
<dbReference type="InterPro" id="IPR000639">
    <property type="entry name" value="Epox_hydrolase-like"/>
</dbReference>
<feature type="domain" description="AB hydrolase-1" evidence="1">
    <location>
        <begin position="2"/>
        <end position="234"/>
    </location>
</feature>
<dbReference type="Proteomes" id="UP001149140">
    <property type="component" value="Unassembled WGS sequence"/>
</dbReference>
<name>A0A9X3S890_9ACTN</name>
<organism evidence="2 3">
    <name type="scientific">Solirubrobacter ginsenosidimutans</name>
    <dbReference type="NCBI Taxonomy" id="490573"/>
    <lineage>
        <taxon>Bacteria</taxon>
        <taxon>Bacillati</taxon>
        <taxon>Actinomycetota</taxon>
        <taxon>Thermoleophilia</taxon>
        <taxon>Solirubrobacterales</taxon>
        <taxon>Solirubrobacteraceae</taxon>
        <taxon>Solirubrobacter</taxon>
    </lineage>
</organism>
<protein>
    <submittedName>
        <fullName evidence="2">Alpha/beta fold hydrolase</fullName>
    </submittedName>
</protein>
<dbReference type="GO" id="GO:0016787">
    <property type="term" value="F:hydrolase activity"/>
    <property type="evidence" value="ECO:0007669"/>
    <property type="project" value="UniProtKB-KW"/>
</dbReference>
<keyword evidence="3" id="KW-1185">Reference proteome</keyword>